<dbReference type="InterPro" id="IPR022310">
    <property type="entry name" value="NAD/GMP_synthase"/>
</dbReference>
<evidence type="ECO:0000313" key="12">
    <source>
        <dbReference type="Proteomes" id="UP000650511"/>
    </source>
</evidence>
<dbReference type="UniPathway" id="UPA00253">
    <property type="reaction ID" value="UER00334"/>
</dbReference>
<protein>
    <recommendedName>
        <fullName evidence="7 8">Glutamine-dependent NAD(+) synthetase</fullName>
        <ecNumber evidence="7 8">6.3.5.1</ecNumber>
    </recommendedName>
    <alternativeName>
        <fullName evidence="7 8">NAD(+) synthase [glutamine-hydrolyzing]</fullName>
    </alternativeName>
</protein>
<feature type="binding site" evidence="7">
    <location>
        <position position="138"/>
    </location>
    <ligand>
        <name>L-glutamine</name>
        <dbReference type="ChEBI" id="CHEBI:58359"/>
    </ligand>
</feature>
<dbReference type="PROSITE" id="PS50263">
    <property type="entry name" value="CN_HYDROLASE"/>
    <property type="match status" value="1"/>
</dbReference>
<comment type="pathway">
    <text evidence="1 7 8">Cofactor biosynthesis; NAD(+) biosynthesis; NAD(+) from deamido-NAD(+) (L-Gln route): step 1/1.</text>
</comment>
<evidence type="ECO:0000256" key="8">
    <source>
        <dbReference type="PIRNR" id="PIRNR006630"/>
    </source>
</evidence>
<dbReference type="SUPFAM" id="SSF56317">
    <property type="entry name" value="Carbon-nitrogen hydrolase"/>
    <property type="match status" value="1"/>
</dbReference>
<proteinExistence type="inferred from homology"/>
<keyword evidence="3 7" id="KW-0436">Ligase</keyword>
<dbReference type="PIRSF" id="PIRSF006630">
    <property type="entry name" value="NADS_GAT"/>
    <property type="match status" value="1"/>
</dbReference>
<dbReference type="EMBL" id="BMHA01000011">
    <property type="protein sequence ID" value="GGI08206.1"/>
    <property type="molecule type" value="Genomic_DNA"/>
</dbReference>
<reference evidence="11" key="1">
    <citation type="journal article" date="2014" name="Int. J. Syst. Evol. Microbiol.">
        <title>Complete genome sequence of Corynebacterium casei LMG S-19264T (=DSM 44701T), isolated from a smear-ripened cheese.</title>
        <authorList>
            <consortium name="US DOE Joint Genome Institute (JGI-PGF)"/>
            <person name="Walter F."/>
            <person name="Albersmeier A."/>
            <person name="Kalinowski J."/>
            <person name="Ruckert C."/>
        </authorList>
    </citation>
    <scope>NUCLEOTIDE SEQUENCE</scope>
    <source>
        <strain evidence="11">CGMCC 1.14988</strain>
    </source>
</reference>
<feature type="binding site" evidence="7">
    <location>
        <position position="557"/>
    </location>
    <ligand>
        <name>deamido-NAD(+)</name>
        <dbReference type="ChEBI" id="CHEBI:58437"/>
        <note>ligand shared between two neighboring subunits</note>
    </ligand>
</feature>
<keyword evidence="12" id="KW-1185">Reference proteome</keyword>
<comment type="similarity">
    <text evidence="2 7 8">In the C-terminal section; belongs to the NAD synthetase family.</text>
</comment>
<evidence type="ECO:0000256" key="1">
    <source>
        <dbReference type="ARBA" id="ARBA00005188"/>
    </source>
</evidence>
<feature type="binding site" evidence="7">
    <location>
        <position position="195"/>
    </location>
    <ligand>
        <name>L-glutamine</name>
        <dbReference type="ChEBI" id="CHEBI:58359"/>
    </ligand>
</feature>
<dbReference type="InterPro" id="IPR014729">
    <property type="entry name" value="Rossmann-like_a/b/a_fold"/>
</dbReference>
<feature type="domain" description="CN hydrolase" evidence="10">
    <location>
        <begin position="3"/>
        <end position="265"/>
    </location>
</feature>
<dbReference type="HAMAP" id="MF_02090">
    <property type="entry name" value="NadE_glutamine_dep"/>
    <property type="match status" value="1"/>
</dbReference>
<keyword evidence="6 7" id="KW-0520">NAD</keyword>
<evidence type="ECO:0000259" key="10">
    <source>
        <dbReference type="PROSITE" id="PS50263"/>
    </source>
</evidence>
<comment type="catalytic activity">
    <reaction evidence="7 8">
        <text>deamido-NAD(+) + L-glutamine + ATP + H2O = L-glutamate + AMP + diphosphate + NAD(+) + H(+)</text>
        <dbReference type="Rhea" id="RHEA:24384"/>
        <dbReference type="ChEBI" id="CHEBI:15377"/>
        <dbReference type="ChEBI" id="CHEBI:15378"/>
        <dbReference type="ChEBI" id="CHEBI:29985"/>
        <dbReference type="ChEBI" id="CHEBI:30616"/>
        <dbReference type="ChEBI" id="CHEBI:33019"/>
        <dbReference type="ChEBI" id="CHEBI:57540"/>
        <dbReference type="ChEBI" id="CHEBI:58359"/>
        <dbReference type="ChEBI" id="CHEBI:58437"/>
        <dbReference type="ChEBI" id="CHEBI:456215"/>
        <dbReference type="EC" id="6.3.5.1"/>
    </reaction>
</comment>
<dbReference type="OrthoDB" id="9760188at2"/>
<dbReference type="GO" id="GO:0004359">
    <property type="term" value="F:glutaminase activity"/>
    <property type="evidence" value="ECO:0007669"/>
    <property type="project" value="InterPro"/>
</dbReference>
<feature type="active site" description="For glutaminase activity" evidence="7">
    <location>
        <position position="132"/>
    </location>
</feature>
<dbReference type="PANTHER" id="PTHR23090:SF9">
    <property type="entry name" value="GLUTAMINE-DEPENDENT NAD(+) SYNTHETASE"/>
    <property type="match status" value="1"/>
</dbReference>
<feature type="binding site" evidence="7">
    <location>
        <position position="416"/>
    </location>
    <ligand>
        <name>deamido-NAD(+)</name>
        <dbReference type="ChEBI" id="CHEBI:58437"/>
        <note>ligand shared between two neighboring subunits</note>
    </ligand>
</feature>
<feature type="binding site" evidence="7">
    <location>
        <position position="201"/>
    </location>
    <ligand>
        <name>L-glutamine</name>
        <dbReference type="ChEBI" id="CHEBI:58359"/>
    </ligand>
</feature>
<organism evidence="11 12">
    <name type="scientific">Egicoccus halophilus</name>
    <dbReference type="NCBI Taxonomy" id="1670830"/>
    <lineage>
        <taxon>Bacteria</taxon>
        <taxon>Bacillati</taxon>
        <taxon>Actinomycetota</taxon>
        <taxon>Nitriliruptoria</taxon>
        <taxon>Egicoccales</taxon>
        <taxon>Egicoccaceae</taxon>
        <taxon>Egicoccus</taxon>
    </lineage>
</organism>
<reference evidence="11" key="2">
    <citation type="submission" date="2020-09" db="EMBL/GenBank/DDBJ databases">
        <authorList>
            <person name="Sun Q."/>
            <person name="Zhou Y."/>
        </authorList>
    </citation>
    <scope>NUCLEOTIDE SEQUENCE</scope>
    <source>
        <strain evidence="11">CGMCC 1.14988</strain>
    </source>
</reference>
<evidence type="ECO:0000256" key="5">
    <source>
        <dbReference type="ARBA" id="ARBA00022840"/>
    </source>
</evidence>
<evidence type="ECO:0000256" key="9">
    <source>
        <dbReference type="RuleBase" id="RU003811"/>
    </source>
</evidence>
<feature type="active site" description="Proton acceptor; for glutaminase activity" evidence="7">
    <location>
        <position position="43"/>
    </location>
</feature>
<feature type="binding site" evidence="7">
    <location>
        <position position="440"/>
    </location>
    <ligand>
        <name>ATP</name>
        <dbReference type="ChEBI" id="CHEBI:30616"/>
    </ligand>
</feature>
<dbReference type="RefSeq" id="WP_130650055.1">
    <property type="nucleotide sequence ID" value="NZ_BMHA01000011.1"/>
</dbReference>
<dbReference type="FunFam" id="3.40.50.620:FF:000106">
    <property type="entry name" value="Glutamine-dependent NAD(+) synthetase"/>
    <property type="match status" value="1"/>
</dbReference>
<dbReference type="NCBIfam" id="TIGR00552">
    <property type="entry name" value="nadE"/>
    <property type="match status" value="1"/>
</dbReference>
<dbReference type="InterPro" id="IPR014445">
    <property type="entry name" value="Gln-dep_NAD_synthase"/>
</dbReference>
<accession>A0A8J3EUR1</accession>
<dbReference type="CDD" id="cd07570">
    <property type="entry name" value="GAT_Gln-NAD-synth"/>
    <property type="match status" value="1"/>
</dbReference>
<comment type="caution">
    <text evidence="7">Lacks conserved residue(s) required for the propagation of feature annotation.</text>
</comment>
<comment type="similarity">
    <text evidence="9">Belongs to the NAD synthetase family.</text>
</comment>
<dbReference type="Gene3D" id="3.40.50.620">
    <property type="entry name" value="HUPs"/>
    <property type="match status" value="1"/>
</dbReference>
<keyword evidence="4 7" id="KW-0547">Nucleotide-binding</keyword>
<dbReference type="InterPro" id="IPR036526">
    <property type="entry name" value="C-N_Hydrolase_sf"/>
</dbReference>
<dbReference type="EC" id="6.3.5.1" evidence="7 8"/>
<feature type="active site" description="Nucleophile; for glutaminase activity" evidence="7">
    <location>
        <position position="168"/>
    </location>
</feature>
<dbReference type="Proteomes" id="UP000650511">
    <property type="component" value="Unassembled WGS sequence"/>
</dbReference>
<dbReference type="Gene3D" id="3.60.110.10">
    <property type="entry name" value="Carbon-nitrogen hydrolase"/>
    <property type="match status" value="1"/>
</dbReference>
<dbReference type="GO" id="GO:0003952">
    <property type="term" value="F:NAD+ synthase (glutamine-hydrolyzing) activity"/>
    <property type="evidence" value="ECO:0007669"/>
    <property type="project" value="UniProtKB-UniRule"/>
</dbReference>
<gene>
    <name evidence="7" type="primary">nadE</name>
    <name evidence="11" type="ORF">GCM10011354_27930</name>
</gene>
<dbReference type="CDD" id="cd00553">
    <property type="entry name" value="NAD_synthase"/>
    <property type="match status" value="1"/>
</dbReference>
<dbReference type="GO" id="GO:0005524">
    <property type="term" value="F:ATP binding"/>
    <property type="evidence" value="ECO:0007669"/>
    <property type="project" value="UniProtKB-UniRule"/>
</dbReference>
<dbReference type="NCBIfam" id="NF010588">
    <property type="entry name" value="PRK13981.1"/>
    <property type="match status" value="1"/>
</dbReference>
<dbReference type="SUPFAM" id="SSF52402">
    <property type="entry name" value="Adenine nucleotide alpha hydrolases-like"/>
    <property type="match status" value="1"/>
</dbReference>
<evidence type="ECO:0000256" key="7">
    <source>
        <dbReference type="HAMAP-Rule" id="MF_02090"/>
    </source>
</evidence>
<dbReference type="GO" id="GO:0008795">
    <property type="term" value="F:NAD+ synthase activity"/>
    <property type="evidence" value="ECO:0007669"/>
    <property type="project" value="UniProtKB-UniRule"/>
</dbReference>
<dbReference type="Pfam" id="PF02540">
    <property type="entry name" value="NAD_synthase"/>
    <property type="match status" value="1"/>
</dbReference>
<dbReference type="PANTHER" id="PTHR23090">
    <property type="entry name" value="NH 3 /GLUTAMINE-DEPENDENT NAD + SYNTHETASE"/>
    <property type="match status" value="1"/>
</dbReference>
<evidence type="ECO:0000313" key="11">
    <source>
        <dbReference type="EMBL" id="GGI08206.1"/>
    </source>
</evidence>
<feature type="binding site" evidence="7">
    <location>
        <position position="445"/>
    </location>
    <ligand>
        <name>deamido-NAD(+)</name>
        <dbReference type="ChEBI" id="CHEBI:58437"/>
        <note>ligand shared between two neighboring subunits</note>
    </ligand>
</feature>
<dbReference type="InterPro" id="IPR003694">
    <property type="entry name" value="NAD_synthase"/>
</dbReference>
<evidence type="ECO:0000256" key="2">
    <source>
        <dbReference type="ARBA" id="ARBA00007145"/>
    </source>
</evidence>
<evidence type="ECO:0000256" key="3">
    <source>
        <dbReference type="ARBA" id="ARBA00022598"/>
    </source>
</evidence>
<dbReference type="AlphaFoldDB" id="A0A8J3EUR1"/>
<name>A0A8J3EUR1_9ACTN</name>
<keyword evidence="5 7" id="KW-0067">ATP-binding</keyword>
<dbReference type="Pfam" id="PF00795">
    <property type="entry name" value="CN_hydrolase"/>
    <property type="match status" value="1"/>
</dbReference>
<comment type="caution">
    <text evidence="11">The sequence shown here is derived from an EMBL/GenBank/DDBJ whole genome shotgun (WGS) entry which is preliminary data.</text>
</comment>
<feature type="binding site" evidence="7">
    <location>
        <begin position="324"/>
        <end position="331"/>
    </location>
    <ligand>
        <name>ATP</name>
        <dbReference type="ChEBI" id="CHEBI:30616"/>
    </ligand>
</feature>
<evidence type="ECO:0000256" key="4">
    <source>
        <dbReference type="ARBA" id="ARBA00022741"/>
    </source>
</evidence>
<comment type="function">
    <text evidence="7">Catalyzes the ATP-dependent amidation of deamido-NAD to form NAD. Uses L-glutamine as a nitrogen source.</text>
</comment>
<dbReference type="GO" id="GO:0009435">
    <property type="term" value="P:NAD+ biosynthetic process"/>
    <property type="evidence" value="ECO:0007669"/>
    <property type="project" value="UniProtKB-UniRule"/>
</dbReference>
<dbReference type="InterPro" id="IPR003010">
    <property type="entry name" value="C-N_Hydrolase"/>
</dbReference>
<sequence length="586" mass="63235">MPLRLALAQIRSQVGDIDGNVERVLDAWRRAADLGADLVVFTELTTTGYPPEDLLLKPEFLRANLDAVRRLATEGPHGTVALVGYVGTEEDDLVADDPADHTGWEVASAAGVSLTNSAAVLADGAVVATYDKFRLPNYGVFDEARYFTPRDEPLVVRVAGVPVGVTICEDLWLEPGPVGRAAQAGAKLVANLNASPYHRGKHAEREDWARRHVRRDGTWLAYVNVVGGQDDVVFDGDSFLLGPDGEVTARGAQFAEDLVVVDVPVETAEVTAACDLDGHTGDRPVLAGQQAAERLDPVGEVWHALVLATRDYCHRNGFEEAIIGLSGGIDSAVVAAVAADALGGEHVLGVAMPSPYSSQHSLDDAESLAKNFGSPYHVLQIEEPMAAVGRVLGDLVVTGFGEQRGDDREAGVAYENIQARLRGVLVMALSNERGSIVLTTGNKSEYAVGYATLYGDMAGGFAPLKDVPKLLVYELARWRNAQGDGELVPVNTIEKAPSAELRPDQRDDDSLPPYEILDDIIEGYVERDLGLRALVERGHDEATVRRVVQLVDRAEYKRRQAAPGPKVTCRAFGRERRVPMTNDWQG</sequence>
<evidence type="ECO:0000256" key="6">
    <source>
        <dbReference type="ARBA" id="ARBA00023027"/>
    </source>
</evidence>
<dbReference type="GO" id="GO:0005737">
    <property type="term" value="C:cytoplasm"/>
    <property type="evidence" value="ECO:0007669"/>
    <property type="project" value="InterPro"/>
</dbReference>